<organism evidence="18 19">
    <name type="scientific">Oryzias javanicus</name>
    <name type="common">Javanese ricefish</name>
    <name type="synonym">Aplocheilus javanicus</name>
    <dbReference type="NCBI Taxonomy" id="123683"/>
    <lineage>
        <taxon>Eukaryota</taxon>
        <taxon>Metazoa</taxon>
        <taxon>Chordata</taxon>
        <taxon>Craniata</taxon>
        <taxon>Vertebrata</taxon>
        <taxon>Euteleostomi</taxon>
        <taxon>Actinopterygii</taxon>
        <taxon>Neopterygii</taxon>
        <taxon>Teleostei</taxon>
        <taxon>Neoteleostei</taxon>
        <taxon>Acanthomorphata</taxon>
        <taxon>Ovalentaria</taxon>
        <taxon>Atherinomorphae</taxon>
        <taxon>Beloniformes</taxon>
        <taxon>Adrianichthyidae</taxon>
        <taxon>Oryziinae</taxon>
        <taxon>Oryzias</taxon>
    </lineage>
</organism>
<keyword evidence="11" id="KW-0106">Calcium</keyword>
<evidence type="ECO:0000256" key="8">
    <source>
        <dbReference type="ARBA" id="ARBA00023004"/>
    </source>
</evidence>
<gene>
    <name evidence="18" type="ORF">OJAV_G00209780</name>
</gene>
<dbReference type="SMART" id="SM00308">
    <property type="entry name" value="LH2"/>
    <property type="match status" value="1"/>
</dbReference>
<dbReference type="InterPro" id="IPR020834">
    <property type="entry name" value="LipOase_CS"/>
</dbReference>
<feature type="chain" id="PRO_5018662156" description="Lipoxygenase domain-containing protein" evidence="15">
    <location>
        <begin position="22"/>
        <end position="715"/>
    </location>
</feature>
<dbReference type="PROSITE" id="PS00711">
    <property type="entry name" value="LIPOXYGENASE_1"/>
    <property type="match status" value="1"/>
</dbReference>
<dbReference type="PRINTS" id="PR00087">
    <property type="entry name" value="LIPOXYGENASE"/>
</dbReference>
<feature type="signal peptide" evidence="15">
    <location>
        <begin position="1"/>
        <end position="21"/>
    </location>
</feature>
<evidence type="ECO:0000259" key="17">
    <source>
        <dbReference type="PROSITE" id="PS51393"/>
    </source>
</evidence>
<dbReference type="PROSITE" id="PS00081">
    <property type="entry name" value="LIPOXYGENASE_2"/>
    <property type="match status" value="1"/>
</dbReference>
<feature type="domain" description="Lipoxygenase" evidence="17">
    <location>
        <begin position="162"/>
        <end position="715"/>
    </location>
</feature>
<dbReference type="SUPFAM" id="SSF49723">
    <property type="entry name" value="Lipase/lipooxygenase domain (PLAT/LH2 domain)"/>
    <property type="match status" value="1"/>
</dbReference>
<dbReference type="GO" id="GO:0005506">
    <property type="term" value="F:iron ion binding"/>
    <property type="evidence" value="ECO:0007669"/>
    <property type="project" value="InterPro"/>
</dbReference>
<dbReference type="EMBL" id="CM012457">
    <property type="protein sequence ID" value="RVE58502.1"/>
    <property type="molecule type" value="Genomic_DNA"/>
</dbReference>
<sequence length="715" mass="81737">MCHQLNLSLVLLCLIITFSFQTPPTNSGLKGLTAEFAAWSEEFLSGSVDYGLEMVDYKVTVYTQDVALAGTVDNVYVTLVGKSGESKHTKLKKLFHRFSRGDVSSFTVTCSDDIGDLQMIKIQKKAFLHINSCWLPGKVEVESPIGRMYTFPIYHWFTDGNTNIFREGAALLESQDNNSYNREKEKKKQQDTYIWDVYKKGIPHCVKVDTLTPLPPDDCFSSHRTAEFMCTALAGIVELELEEFAECKKKWTSIEDIEHLYRCHITNMSDYAMKHWREDAFFGEQFLNGLNPMLIRLCKSLPANFPVSSAVVFQDAQCSLSSEMENNNIFLCDYKILDGVQTNTIHGVKQYLTAPLVLLHRNGDKMMPIAIQLKQKPGKDNPVFLPTDKDDWLLAKVFVKSADFNLHELNFHLLRSHLLAEVFTVSTKRNLARVHPLFKLLIPHTRYTLQINVLARKLLISKNGVFTKFAASGGNGVWTILKRSLADMTYRSLCIPDDVADRGLEHVPNFFYRDDGLQLWDIIKRFVQEVLQHYYHKDEDVRSDRELQAWIKDIFKHGFLSEKKNGIPQQFDSLKELVKFVTMVIFTCSAQHAAVNSGQYDFCGWMPNAPCTMQTPPPTKKGTVTEATILNALPDIKTTVHSLATVWLLSKTGFDARYLGNYVEEHFTEEFPRQKIKDFQDELSQLSKKIENRNQSLDVPYKYLDPSQVENSVSL</sequence>
<dbReference type="InterPro" id="IPR036226">
    <property type="entry name" value="LipOase_C_sf"/>
</dbReference>
<keyword evidence="7 14" id="KW-0560">Oxidoreductase</keyword>
<dbReference type="Gene3D" id="2.60.60.20">
    <property type="entry name" value="PLAT/LH2 domain"/>
    <property type="match status" value="1"/>
</dbReference>
<keyword evidence="19" id="KW-1185">Reference proteome</keyword>
<evidence type="ECO:0000256" key="12">
    <source>
        <dbReference type="PIRSR" id="PIRSR601885-3"/>
    </source>
</evidence>
<evidence type="ECO:0000256" key="7">
    <source>
        <dbReference type="ARBA" id="ARBA00023002"/>
    </source>
</evidence>
<dbReference type="FunFam" id="1.20.245.10:FF:000001">
    <property type="entry name" value="Arachidonate 5-lipoxygenase a"/>
    <property type="match status" value="1"/>
</dbReference>
<feature type="site" description="Essential for stabilizing binding to COTL1" evidence="12">
    <location>
        <position position="156"/>
    </location>
</feature>
<keyword evidence="5 10" id="KW-0479">Metal-binding</keyword>
<dbReference type="GO" id="GO:0034440">
    <property type="term" value="P:lipid oxidation"/>
    <property type="evidence" value="ECO:0007669"/>
    <property type="project" value="InterPro"/>
</dbReference>
<comment type="cofactor">
    <cofactor evidence="10">
        <name>Fe cation</name>
        <dbReference type="ChEBI" id="CHEBI:24875"/>
    </cofactor>
    <text evidence="10">Binds 1 Fe cation per subunit.</text>
</comment>
<dbReference type="AlphaFoldDB" id="A0A3S2NSV1"/>
<dbReference type="Gene3D" id="3.10.450.60">
    <property type="match status" value="1"/>
</dbReference>
<dbReference type="Proteomes" id="UP000283210">
    <property type="component" value="Chromosome 21"/>
</dbReference>
<dbReference type="PANTHER" id="PTHR11771">
    <property type="entry name" value="LIPOXYGENASE"/>
    <property type="match status" value="1"/>
</dbReference>
<dbReference type="Pfam" id="PF00305">
    <property type="entry name" value="Lipoxygenase"/>
    <property type="match status" value="1"/>
</dbReference>
<evidence type="ECO:0000256" key="6">
    <source>
        <dbReference type="ARBA" id="ARBA00022964"/>
    </source>
</evidence>
<protein>
    <recommendedName>
        <fullName evidence="20">Lipoxygenase domain-containing protein</fullName>
    </recommendedName>
</protein>
<reference evidence="18 19" key="1">
    <citation type="submission" date="2018-11" db="EMBL/GenBank/DDBJ databases">
        <authorList>
            <person name="Lopez-Roques C."/>
            <person name="Donnadieu C."/>
            <person name="Bouchez O."/>
            <person name="Klopp C."/>
            <person name="Cabau C."/>
            <person name="Zahm M."/>
        </authorList>
    </citation>
    <scope>NUCLEOTIDE SEQUENCE [LARGE SCALE GENOMIC DNA]</scope>
    <source>
        <strain evidence="18">RS831</strain>
        <tissue evidence="18">Whole body</tissue>
    </source>
</reference>
<comment type="similarity">
    <text evidence="3 14">Belongs to the lipoxygenase family.</text>
</comment>
<comment type="caution">
    <text evidence="13">Lacks conserved residue(s) required for the propagation of feature annotation.</text>
</comment>
<dbReference type="GO" id="GO:0005737">
    <property type="term" value="C:cytoplasm"/>
    <property type="evidence" value="ECO:0007669"/>
    <property type="project" value="UniProtKB-SubCell"/>
</dbReference>
<evidence type="ECO:0000256" key="9">
    <source>
        <dbReference type="ARBA" id="ARBA00023098"/>
    </source>
</evidence>
<evidence type="ECO:0000256" key="13">
    <source>
        <dbReference type="PROSITE-ProRule" id="PRU00152"/>
    </source>
</evidence>
<dbReference type="OrthoDB" id="407298at2759"/>
<evidence type="ECO:0000256" key="4">
    <source>
        <dbReference type="ARBA" id="ARBA00022490"/>
    </source>
</evidence>
<dbReference type="InterPro" id="IPR013819">
    <property type="entry name" value="LipOase_C"/>
</dbReference>
<feature type="binding site" evidence="11">
    <location>
        <position position="70"/>
    </location>
    <ligand>
        <name>Ca(2+)</name>
        <dbReference type="ChEBI" id="CHEBI:29108"/>
        <label>1</label>
    </ligand>
</feature>
<proteinExistence type="inferred from homology"/>
<dbReference type="InterPro" id="IPR001024">
    <property type="entry name" value="PLAT/LH2_dom"/>
</dbReference>
<evidence type="ECO:0000256" key="2">
    <source>
        <dbReference type="ARBA" id="ARBA00005189"/>
    </source>
</evidence>
<accession>A0A3S2NSV1</accession>
<name>A0A3S2NSV1_ORYJA</name>
<keyword evidence="8 10" id="KW-0408">Iron</keyword>
<evidence type="ECO:0000259" key="16">
    <source>
        <dbReference type="PROSITE" id="PS50095"/>
    </source>
</evidence>
<keyword evidence="4" id="KW-0963">Cytoplasm</keyword>
<evidence type="ECO:0000256" key="5">
    <source>
        <dbReference type="ARBA" id="ARBA00022723"/>
    </source>
</evidence>
<comment type="subcellular location">
    <subcellularLocation>
        <location evidence="1">Cytoplasm</location>
    </subcellularLocation>
</comment>
<keyword evidence="6 14" id="KW-0223">Dioxygenase</keyword>
<dbReference type="PROSITE" id="PS51393">
    <property type="entry name" value="LIPOXYGENASE_3"/>
    <property type="match status" value="1"/>
</dbReference>
<comment type="pathway">
    <text evidence="2">Lipid metabolism.</text>
</comment>
<evidence type="ECO:0000256" key="15">
    <source>
        <dbReference type="SAM" id="SignalP"/>
    </source>
</evidence>
<dbReference type="InterPro" id="IPR020833">
    <property type="entry name" value="LipOase_Fe_BS"/>
</dbReference>
<dbReference type="InterPro" id="IPR001885">
    <property type="entry name" value="LipOase_mml"/>
</dbReference>
<reference evidence="18 19" key="2">
    <citation type="submission" date="2019-01" db="EMBL/GenBank/DDBJ databases">
        <title>A chromosome length genome reference of the Java medaka (oryzias javanicus).</title>
        <authorList>
            <person name="Herpin A."/>
            <person name="Takehana Y."/>
            <person name="Naruse K."/>
            <person name="Ansai S."/>
            <person name="Kawaguchi M."/>
        </authorList>
    </citation>
    <scope>NUCLEOTIDE SEQUENCE [LARGE SCALE GENOMIC DNA]</scope>
    <source>
        <strain evidence="18">RS831</strain>
        <tissue evidence="18">Whole body</tissue>
    </source>
</reference>
<dbReference type="PRINTS" id="PR00467">
    <property type="entry name" value="MAMLPOXGNASE"/>
</dbReference>
<keyword evidence="15" id="KW-0732">Signal</keyword>
<keyword evidence="9" id="KW-0443">Lipid metabolism</keyword>
<dbReference type="PROSITE" id="PS50095">
    <property type="entry name" value="PLAT"/>
    <property type="match status" value="1"/>
</dbReference>
<feature type="binding site" evidence="10">
    <location>
        <position position="592"/>
    </location>
    <ligand>
        <name>Fe cation</name>
        <dbReference type="ChEBI" id="CHEBI:24875"/>
        <note>catalytic</note>
    </ligand>
</feature>
<evidence type="ECO:0000256" key="3">
    <source>
        <dbReference type="ARBA" id="ARBA00009419"/>
    </source>
</evidence>
<evidence type="ECO:0000313" key="18">
    <source>
        <dbReference type="EMBL" id="RVE58502.1"/>
    </source>
</evidence>
<evidence type="ECO:0000313" key="19">
    <source>
        <dbReference type="Proteomes" id="UP000283210"/>
    </source>
</evidence>
<dbReference type="Gene3D" id="1.20.245.10">
    <property type="entry name" value="Lipoxygenase-1, Domain 5"/>
    <property type="match status" value="1"/>
</dbReference>
<dbReference type="Pfam" id="PF01477">
    <property type="entry name" value="PLAT"/>
    <property type="match status" value="1"/>
</dbReference>
<evidence type="ECO:0000256" key="11">
    <source>
        <dbReference type="PIRSR" id="PIRSR601885-2"/>
    </source>
</evidence>
<feature type="binding site" evidence="10">
    <location>
        <position position="412"/>
    </location>
    <ligand>
        <name>Fe cation</name>
        <dbReference type="ChEBI" id="CHEBI:24875"/>
        <note>catalytic</note>
    </ligand>
</feature>
<dbReference type="GO" id="GO:0016702">
    <property type="term" value="F:oxidoreductase activity, acting on single donors with incorporation of molecular oxygen, incorporation of two atoms of oxygen"/>
    <property type="evidence" value="ECO:0007669"/>
    <property type="project" value="InterPro"/>
</dbReference>
<dbReference type="InterPro" id="IPR000907">
    <property type="entry name" value="LipOase"/>
</dbReference>
<dbReference type="SUPFAM" id="SSF48484">
    <property type="entry name" value="Lipoxigenase"/>
    <property type="match status" value="1"/>
</dbReference>
<dbReference type="InterPro" id="IPR036392">
    <property type="entry name" value="PLAT/LH2_dom_sf"/>
</dbReference>
<evidence type="ECO:0000256" key="1">
    <source>
        <dbReference type="ARBA" id="ARBA00004496"/>
    </source>
</evidence>
<evidence type="ECO:0008006" key="20">
    <source>
        <dbReference type="Google" id="ProtNLM"/>
    </source>
</evidence>
<feature type="binding site" evidence="10">
    <location>
        <position position="417"/>
    </location>
    <ligand>
        <name>Fe cation</name>
        <dbReference type="ChEBI" id="CHEBI:24875"/>
        <note>catalytic</note>
    </ligand>
</feature>
<evidence type="ECO:0000256" key="14">
    <source>
        <dbReference type="RuleBase" id="RU003974"/>
    </source>
</evidence>
<feature type="domain" description="PLAT" evidence="16">
    <location>
        <begin position="55"/>
        <end position="171"/>
    </location>
</feature>
<evidence type="ECO:0000256" key="10">
    <source>
        <dbReference type="PIRSR" id="PIRSR601885-1"/>
    </source>
</evidence>